<sequence>MERIMNNIPRRDEAVQSLLRPFLKRINDDEMKEKKREQSRTTAGKKRKKGEFNETYAAEKKMKTFALETSNNNQLPNKMASAFPPAFKKDVTGPRNGIMTIRDLKKGGELDDKGIQGKVVLKSPEIPYCNRQGKKNVMCHLALADETDCIKVTVYGNEKYKQLEEGCFYLLWGLILEESVVKVTNCSTIGQCGPLIVPPDLEEEATLLLALPTPPVSSIKEAKDCETDAFLAIEGTVTSDSGVCKVQLTGKKEMIERRMLKLKDETGCIDVCLWRNHAKNRVTVGDCVNISNVKVNKYFDTISLSSTGKTTVKKVAPAAQKMMFLTIQAILKSTKKQVTLMTRTSEGQQTFTATTACLMKFFNMSCDEGFKETLLSKIPTCVEAVVQGSKIISFKNKTA</sequence>
<evidence type="ECO:0000256" key="1">
    <source>
        <dbReference type="SAM" id="MobiDB-lite"/>
    </source>
</evidence>
<comment type="caution">
    <text evidence="2">The sequence shown here is derived from an EMBL/GenBank/DDBJ whole genome shotgun (WGS) entry which is preliminary data.</text>
</comment>
<feature type="compositionally biased region" description="Basic and acidic residues" evidence="1">
    <location>
        <begin position="29"/>
        <end position="39"/>
    </location>
</feature>
<dbReference type="Proteomes" id="UP001046870">
    <property type="component" value="Chromosome 14"/>
</dbReference>
<feature type="region of interest" description="Disordered" evidence="1">
    <location>
        <begin position="29"/>
        <end position="52"/>
    </location>
</feature>
<dbReference type="AlphaFoldDB" id="A0A9D3PP58"/>
<evidence type="ECO:0000313" key="3">
    <source>
        <dbReference type="Proteomes" id="UP001046870"/>
    </source>
</evidence>
<gene>
    <name evidence="2" type="ORF">MATL_G00168490</name>
</gene>
<proteinExistence type="predicted"/>
<keyword evidence="3" id="KW-1185">Reference proteome</keyword>
<dbReference type="EMBL" id="JAFDVH010000014">
    <property type="protein sequence ID" value="KAG7464709.1"/>
    <property type="molecule type" value="Genomic_DNA"/>
</dbReference>
<dbReference type="Gene3D" id="2.40.50.140">
    <property type="entry name" value="Nucleic acid-binding proteins"/>
    <property type="match status" value="2"/>
</dbReference>
<evidence type="ECO:0000313" key="2">
    <source>
        <dbReference type="EMBL" id="KAG7464709.1"/>
    </source>
</evidence>
<dbReference type="SUPFAM" id="SSF50249">
    <property type="entry name" value="Nucleic acid-binding proteins"/>
    <property type="match status" value="2"/>
</dbReference>
<name>A0A9D3PP58_MEGAT</name>
<accession>A0A9D3PP58</accession>
<organism evidence="2 3">
    <name type="scientific">Megalops atlanticus</name>
    <name type="common">Tarpon</name>
    <name type="synonym">Clupea gigantea</name>
    <dbReference type="NCBI Taxonomy" id="7932"/>
    <lineage>
        <taxon>Eukaryota</taxon>
        <taxon>Metazoa</taxon>
        <taxon>Chordata</taxon>
        <taxon>Craniata</taxon>
        <taxon>Vertebrata</taxon>
        <taxon>Euteleostomi</taxon>
        <taxon>Actinopterygii</taxon>
        <taxon>Neopterygii</taxon>
        <taxon>Teleostei</taxon>
        <taxon>Elopiformes</taxon>
        <taxon>Megalopidae</taxon>
        <taxon>Megalops</taxon>
    </lineage>
</organism>
<dbReference type="InterPro" id="IPR012340">
    <property type="entry name" value="NA-bd_OB-fold"/>
</dbReference>
<reference evidence="2" key="1">
    <citation type="submission" date="2021-01" db="EMBL/GenBank/DDBJ databases">
        <authorList>
            <person name="Zahm M."/>
            <person name="Roques C."/>
            <person name="Cabau C."/>
            <person name="Klopp C."/>
            <person name="Donnadieu C."/>
            <person name="Jouanno E."/>
            <person name="Lampietro C."/>
            <person name="Louis A."/>
            <person name="Herpin A."/>
            <person name="Echchiki A."/>
            <person name="Berthelot C."/>
            <person name="Parey E."/>
            <person name="Roest-Crollius H."/>
            <person name="Braasch I."/>
            <person name="Postlethwait J."/>
            <person name="Bobe J."/>
            <person name="Montfort J."/>
            <person name="Bouchez O."/>
            <person name="Begum T."/>
            <person name="Mejri S."/>
            <person name="Adams A."/>
            <person name="Chen W.-J."/>
            <person name="Guiguen Y."/>
        </authorList>
    </citation>
    <scope>NUCLEOTIDE SEQUENCE</scope>
    <source>
        <strain evidence="2">YG-15Mar2019-1</strain>
        <tissue evidence="2">Brain</tissue>
    </source>
</reference>
<protein>
    <submittedName>
        <fullName evidence="2">Uncharacterized protein</fullName>
    </submittedName>
</protein>
<dbReference type="OrthoDB" id="8838938at2759"/>